<dbReference type="GO" id="GO:0003723">
    <property type="term" value="F:RNA binding"/>
    <property type="evidence" value="ECO:0007669"/>
    <property type="project" value="InterPro"/>
</dbReference>
<keyword evidence="3" id="KW-1185">Reference proteome</keyword>
<dbReference type="FunCoup" id="D8QSW7">
    <property type="interactions" value="380"/>
</dbReference>
<evidence type="ECO:0000313" key="3">
    <source>
        <dbReference type="Proteomes" id="UP000001514"/>
    </source>
</evidence>
<dbReference type="Pfam" id="PF11955">
    <property type="entry name" value="PORR"/>
    <property type="match status" value="1"/>
</dbReference>
<dbReference type="PANTHER" id="PTHR31476">
    <property type="entry name" value="PROTEIN WHAT'S THIS FACTOR 1 HOMOLOG, CHLOROPLASTIC"/>
    <property type="match status" value="1"/>
</dbReference>
<dbReference type="InterPro" id="IPR045040">
    <property type="entry name" value="PORR_fam"/>
</dbReference>
<dbReference type="EMBL" id="GL377566">
    <property type="protein sequence ID" value="EFJ37013.1"/>
    <property type="molecule type" value="Genomic_DNA"/>
</dbReference>
<protein>
    <recommendedName>
        <fullName evidence="1">PORR domain-containing protein</fullName>
    </recommendedName>
</protein>
<dbReference type="InterPro" id="IPR021099">
    <property type="entry name" value="PORR_domain"/>
</dbReference>
<dbReference type="eggNOG" id="ENOG502QRV0">
    <property type="taxonomic scope" value="Eukaryota"/>
</dbReference>
<accession>D8QSW7</accession>
<reference evidence="2 3" key="1">
    <citation type="journal article" date="2011" name="Science">
        <title>The Selaginella genome identifies genetic changes associated with the evolution of vascular plants.</title>
        <authorList>
            <person name="Banks J.A."/>
            <person name="Nishiyama T."/>
            <person name="Hasebe M."/>
            <person name="Bowman J.L."/>
            <person name="Gribskov M."/>
            <person name="dePamphilis C."/>
            <person name="Albert V.A."/>
            <person name="Aono N."/>
            <person name="Aoyama T."/>
            <person name="Ambrose B.A."/>
            <person name="Ashton N.W."/>
            <person name="Axtell M.J."/>
            <person name="Barker E."/>
            <person name="Barker M.S."/>
            <person name="Bennetzen J.L."/>
            <person name="Bonawitz N.D."/>
            <person name="Chapple C."/>
            <person name="Cheng C."/>
            <person name="Correa L.G."/>
            <person name="Dacre M."/>
            <person name="DeBarry J."/>
            <person name="Dreyer I."/>
            <person name="Elias M."/>
            <person name="Engstrom E.M."/>
            <person name="Estelle M."/>
            <person name="Feng L."/>
            <person name="Finet C."/>
            <person name="Floyd S.K."/>
            <person name="Frommer W.B."/>
            <person name="Fujita T."/>
            <person name="Gramzow L."/>
            <person name="Gutensohn M."/>
            <person name="Harholt J."/>
            <person name="Hattori M."/>
            <person name="Heyl A."/>
            <person name="Hirai T."/>
            <person name="Hiwatashi Y."/>
            <person name="Ishikawa M."/>
            <person name="Iwata M."/>
            <person name="Karol K.G."/>
            <person name="Koehler B."/>
            <person name="Kolukisaoglu U."/>
            <person name="Kubo M."/>
            <person name="Kurata T."/>
            <person name="Lalonde S."/>
            <person name="Li K."/>
            <person name="Li Y."/>
            <person name="Litt A."/>
            <person name="Lyons E."/>
            <person name="Manning G."/>
            <person name="Maruyama T."/>
            <person name="Michael T.P."/>
            <person name="Mikami K."/>
            <person name="Miyazaki S."/>
            <person name="Morinaga S."/>
            <person name="Murata T."/>
            <person name="Mueller-Roeber B."/>
            <person name="Nelson D.R."/>
            <person name="Obara M."/>
            <person name="Oguri Y."/>
            <person name="Olmstead R.G."/>
            <person name="Onodera N."/>
            <person name="Petersen B.L."/>
            <person name="Pils B."/>
            <person name="Prigge M."/>
            <person name="Rensing S.A."/>
            <person name="Riano-Pachon D.M."/>
            <person name="Roberts A.W."/>
            <person name="Sato Y."/>
            <person name="Scheller H.V."/>
            <person name="Schulz B."/>
            <person name="Schulz C."/>
            <person name="Shakirov E.V."/>
            <person name="Shibagaki N."/>
            <person name="Shinohara N."/>
            <person name="Shippen D.E."/>
            <person name="Soerensen I."/>
            <person name="Sotooka R."/>
            <person name="Sugimoto N."/>
            <person name="Sugita M."/>
            <person name="Sumikawa N."/>
            <person name="Tanurdzic M."/>
            <person name="Theissen G."/>
            <person name="Ulvskov P."/>
            <person name="Wakazuki S."/>
            <person name="Weng J.K."/>
            <person name="Willats W.W."/>
            <person name="Wipf D."/>
            <person name="Wolf P.G."/>
            <person name="Yang L."/>
            <person name="Zimmer A.D."/>
            <person name="Zhu Q."/>
            <person name="Mitros T."/>
            <person name="Hellsten U."/>
            <person name="Loque D."/>
            <person name="Otillar R."/>
            <person name="Salamov A."/>
            <person name="Schmutz J."/>
            <person name="Shapiro H."/>
            <person name="Lindquist E."/>
            <person name="Lucas S."/>
            <person name="Rokhsar D."/>
            <person name="Grigoriev I.V."/>
        </authorList>
    </citation>
    <scope>NUCLEOTIDE SEQUENCE [LARGE SCALE GENOMIC DNA]</scope>
</reference>
<evidence type="ECO:0000313" key="2">
    <source>
        <dbReference type="EMBL" id="EFJ37013.1"/>
    </source>
</evidence>
<dbReference type="STRING" id="88036.D8QSW7"/>
<gene>
    <name evidence="2" type="ORF">SELMODRAFT_34884</name>
</gene>
<dbReference type="InParanoid" id="D8QSW7"/>
<dbReference type="AlphaFoldDB" id="D8QSW7"/>
<dbReference type="Proteomes" id="UP000001514">
    <property type="component" value="Unassembled WGS sequence"/>
</dbReference>
<feature type="non-terminal residue" evidence="2">
    <location>
        <position position="239"/>
    </location>
</feature>
<dbReference type="HOGENOM" id="CLU_024287_2_0_1"/>
<dbReference type="OrthoDB" id="1676166at2759"/>
<name>D8QSW7_SELML</name>
<dbReference type="OMA" id="ATIVRHN"/>
<sequence>IAEKGIYMREVHEAQVVKWIRKMLMMSQTRSMPLMRLQHLRNVLFLPPDFKSRIIHAYPQYFRVTTVRGALTLELVEWDESLAVTYREQRLRDNALELDELMGDTNPHAFPMSFPTGFHLRKNVREYYETFQKLPFQSPYEICRTIHGTMEAEKRNLAIVHEILSMYVEKRAQIAQIAVFRKDFKLMSSLRGLIERHQGIFYTSYKEDLFTVFLKEAYSGMRLIDRSPLLDFRDRFIRL</sequence>
<dbReference type="KEGG" id="smo:SELMODRAFT_34884"/>
<dbReference type="Gramene" id="EFJ37013">
    <property type="protein sequence ID" value="EFJ37013"/>
    <property type="gene ID" value="SELMODRAFT_34884"/>
</dbReference>
<evidence type="ECO:0000259" key="1">
    <source>
        <dbReference type="Pfam" id="PF11955"/>
    </source>
</evidence>
<organism evidence="3">
    <name type="scientific">Selaginella moellendorffii</name>
    <name type="common">Spikemoss</name>
    <dbReference type="NCBI Taxonomy" id="88036"/>
    <lineage>
        <taxon>Eukaryota</taxon>
        <taxon>Viridiplantae</taxon>
        <taxon>Streptophyta</taxon>
        <taxon>Embryophyta</taxon>
        <taxon>Tracheophyta</taxon>
        <taxon>Lycopodiopsida</taxon>
        <taxon>Selaginellales</taxon>
        <taxon>Selaginellaceae</taxon>
        <taxon>Selaginella</taxon>
    </lineage>
</organism>
<proteinExistence type="predicted"/>
<feature type="domain" description="PORR" evidence="1">
    <location>
        <begin position="9"/>
        <end position="239"/>
    </location>
</feature>
<feature type="non-terminal residue" evidence="2">
    <location>
        <position position="1"/>
    </location>
</feature>
<dbReference type="PANTHER" id="PTHR31476:SF11">
    <property type="entry name" value="UBIQUITIN CARBOXYL-TERMINAL HYDROLASE FAMILY PROTEIN"/>
    <property type="match status" value="1"/>
</dbReference>